<proteinExistence type="predicted"/>
<evidence type="ECO:0000313" key="2">
    <source>
        <dbReference type="Proteomes" id="UP000053235"/>
    </source>
</evidence>
<reference evidence="2" key="1">
    <citation type="submission" date="2015-07" db="EMBL/GenBank/DDBJ databases">
        <authorList>
            <person name="Rodrigo-Torres Lidia"/>
            <person name="Arahal R.David."/>
        </authorList>
    </citation>
    <scope>NUCLEOTIDE SEQUENCE [LARGE SCALE GENOMIC DNA]</scope>
    <source>
        <strain evidence="2">CECT 5112</strain>
    </source>
</reference>
<organism evidence="1 2">
    <name type="scientific">Roseibium alexandrii</name>
    <dbReference type="NCBI Taxonomy" id="388408"/>
    <lineage>
        <taxon>Bacteria</taxon>
        <taxon>Pseudomonadati</taxon>
        <taxon>Pseudomonadota</taxon>
        <taxon>Alphaproteobacteria</taxon>
        <taxon>Hyphomicrobiales</taxon>
        <taxon>Stappiaceae</taxon>
        <taxon>Roseibium</taxon>
    </lineage>
</organism>
<accession>A0A0M6ZPA0</accession>
<dbReference type="EMBL" id="CXWD01000001">
    <property type="protein sequence ID" value="CTQ64177.1"/>
    <property type="molecule type" value="Genomic_DNA"/>
</dbReference>
<protein>
    <submittedName>
        <fullName evidence="1">Uncharacterized protein</fullName>
    </submittedName>
</protein>
<dbReference type="AlphaFoldDB" id="A0A0M6ZPA0"/>
<evidence type="ECO:0000313" key="1">
    <source>
        <dbReference type="EMBL" id="CTQ64177.1"/>
    </source>
</evidence>
<sequence length="58" mass="6479">MNRQRTSEASTNARESAYTQISSRMMFGSAATTASDSPRRRFNIFAANVGAGFTWRWA</sequence>
<name>A0A0M6ZPA0_9HYPH</name>
<dbReference type="STRING" id="388408.LAX5112_00205"/>
<dbReference type="Proteomes" id="UP000053235">
    <property type="component" value="Unassembled WGS sequence"/>
</dbReference>
<keyword evidence="2" id="KW-1185">Reference proteome</keyword>
<gene>
    <name evidence="1" type="ORF">LAX5112_00205</name>
</gene>